<dbReference type="Proteomes" id="UP000190797">
    <property type="component" value="Chromosome"/>
</dbReference>
<keyword evidence="2" id="KW-0732">Signal</keyword>
<evidence type="ECO:0000313" key="3">
    <source>
        <dbReference type="EMBL" id="AQZ61558.1"/>
    </source>
</evidence>
<feature type="chain" id="PRO_5038792214" description="Secreted protein" evidence="2">
    <location>
        <begin position="20"/>
        <end position="62"/>
    </location>
</feature>
<accession>A0A1U9ZUC9</accession>
<sequence length="62" mass="6064">MPRAQSVPLALAISSSLRAASAARAGRPLLAAASTSSIVDQVDSPSSSGFSAPRSAASYASS</sequence>
<dbReference type="AlphaFoldDB" id="A0A1U9ZUC9"/>
<name>A0A1U9ZUC9_9ACTN</name>
<feature type="signal peptide" evidence="2">
    <location>
        <begin position="1"/>
        <end position="19"/>
    </location>
</feature>
<gene>
    <name evidence="3" type="ORF">BKM31_08790</name>
</gene>
<proteinExistence type="predicted"/>
<protein>
    <recommendedName>
        <fullName evidence="5">Secreted protein</fullName>
    </recommendedName>
</protein>
<evidence type="ECO:0000313" key="4">
    <source>
        <dbReference type="Proteomes" id="UP000190797"/>
    </source>
</evidence>
<evidence type="ECO:0008006" key="5">
    <source>
        <dbReference type="Google" id="ProtNLM"/>
    </source>
</evidence>
<feature type="compositionally biased region" description="Low complexity" evidence="1">
    <location>
        <begin position="44"/>
        <end position="62"/>
    </location>
</feature>
<keyword evidence="4" id="KW-1185">Reference proteome</keyword>
<reference evidence="4" key="1">
    <citation type="journal article" date="2017" name="Med. Chem. Commun.">
        <title>Nonomuraea sp. ATCC 55076 harbours the largest actinomycete chromosome to date and the kistamicin biosynthetic gene cluster.</title>
        <authorList>
            <person name="Nazari B."/>
            <person name="Forneris C.C."/>
            <person name="Gibson M.I."/>
            <person name="Moon K."/>
            <person name="Schramma K.R."/>
            <person name="Seyedsayamdost M.R."/>
        </authorList>
    </citation>
    <scope>NUCLEOTIDE SEQUENCE [LARGE SCALE GENOMIC DNA]</scope>
    <source>
        <strain evidence="4">ATCC 55076</strain>
    </source>
</reference>
<dbReference type="KEGG" id="noa:BKM31_08790"/>
<evidence type="ECO:0000256" key="1">
    <source>
        <dbReference type="SAM" id="MobiDB-lite"/>
    </source>
</evidence>
<evidence type="ECO:0000256" key="2">
    <source>
        <dbReference type="SAM" id="SignalP"/>
    </source>
</evidence>
<organism evidence="3 4">
    <name type="scientific">[Actinomadura] parvosata subsp. kistnae</name>
    <dbReference type="NCBI Taxonomy" id="1909395"/>
    <lineage>
        <taxon>Bacteria</taxon>
        <taxon>Bacillati</taxon>
        <taxon>Actinomycetota</taxon>
        <taxon>Actinomycetes</taxon>
        <taxon>Streptosporangiales</taxon>
        <taxon>Streptosporangiaceae</taxon>
        <taxon>Nonomuraea</taxon>
    </lineage>
</organism>
<feature type="region of interest" description="Disordered" evidence="1">
    <location>
        <begin position="40"/>
        <end position="62"/>
    </location>
</feature>
<dbReference type="EMBL" id="CP017717">
    <property type="protein sequence ID" value="AQZ61558.1"/>
    <property type="molecule type" value="Genomic_DNA"/>
</dbReference>